<accession>B7Q968</accession>
<protein>
    <submittedName>
        <fullName evidence="1 2">Uncharacterized protein</fullName>
    </submittedName>
</protein>
<dbReference type="VEuPathDB" id="VectorBase:ISCW021507"/>
<reference evidence="1 3" key="1">
    <citation type="submission" date="2008-03" db="EMBL/GenBank/DDBJ databases">
        <title>Annotation of Ixodes scapularis.</title>
        <authorList>
            <consortium name="Ixodes scapularis Genome Project Consortium"/>
            <person name="Caler E."/>
            <person name="Hannick L.I."/>
            <person name="Bidwell S."/>
            <person name="Joardar V."/>
            <person name="Thiagarajan M."/>
            <person name="Amedeo P."/>
            <person name="Galinsky K.J."/>
            <person name="Schobel S."/>
            <person name="Inman J."/>
            <person name="Hostetler J."/>
            <person name="Miller J."/>
            <person name="Hammond M."/>
            <person name="Megy K."/>
            <person name="Lawson D."/>
            <person name="Kodira C."/>
            <person name="Sutton G."/>
            <person name="Meyer J."/>
            <person name="Hill C.A."/>
            <person name="Birren B."/>
            <person name="Nene V."/>
            <person name="Collins F."/>
            <person name="Alarcon-Chaidez F."/>
            <person name="Wikel S."/>
            <person name="Strausberg R."/>
        </authorList>
    </citation>
    <scope>NUCLEOTIDE SEQUENCE [LARGE SCALE GENOMIC DNA]</scope>
    <source>
        <strain evidence="3">Wikel</strain>
        <strain evidence="1">Wikel colony</strain>
    </source>
</reference>
<dbReference type="AlphaFoldDB" id="B7Q968"/>
<reference evidence="2" key="2">
    <citation type="submission" date="2020-05" db="UniProtKB">
        <authorList>
            <consortium name="EnsemblMetazoa"/>
        </authorList>
    </citation>
    <scope>IDENTIFICATION</scope>
    <source>
        <strain evidence="2">wikel</strain>
    </source>
</reference>
<organism>
    <name type="scientific">Ixodes scapularis</name>
    <name type="common">Black-legged tick</name>
    <name type="synonym">Deer tick</name>
    <dbReference type="NCBI Taxonomy" id="6945"/>
    <lineage>
        <taxon>Eukaryota</taxon>
        <taxon>Metazoa</taxon>
        <taxon>Ecdysozoa</taxon>
        <taxon>Arthropoda</taxon>
        <taxon>Chelicerata</taxon>
        <taxon>Arachnida</taxon>
        <taxon>Acari</taxon>
        <taxon>Parasitiformes</taxon>
        <taxon>Ixodida</taxon>
        <taxon>Ixodoidea</taxon>
        <taxon>Ixodidae</taxon>
        <taxon>Ixodinae</taxon>
        <taxon>Ixodes</taxon>
    </lineage>
</organism>
<evidence type="ECO:0000313" key="2">
    <source>
        <dbReference type="EnsemblMetazoa" id="ISCW021507-PA"/>
    </source>
</evidence>
<dbReference type="EMBL" id="DS887676">
    <property type="protein sequence ID" value="EEC15390.1"/>
    <property type="molecule type" value="Genomic_DNA"/>
</dbReference>
<evidence type="ECO:0000313" key="3">
    <source>
        <dbReference type="Proteomes" id="UP000001555"/>
    </source>
</evidence>
<dbReference type="EMBL" id="ABJB011011177">
    <property type="status" value="NOT_ANNOTATED_CDS"/>
    <property type="molecule type" value="Genomic_DNA"/>
</dbReference>
<dbReference type="PaxDb" id="6945-B7Q968"/>
<dbReference type="EMBL" id="ABJB010628679">
    <property type="status" value="NOT_ANNOTATED_CDS"/>
    <property type="molecule type" value="Genomic_DNA"/>
</dbReference>
<dbReference type="VEuPathDB" id="VectorBase:ISCI021507"/>
<keyword evidence="3" id="KW-1185">Reference proteome</keyword>
<evidence type="ECO:0000313" key="1">
    <source>
        <dbReference type="EMBL" id="EEC15390.1"/>
    </source>
</evidence>
<proteinExistence type="predicted"/>
<gene>
    <name evidence="1" type="ORF">IscW_ISCW021507</name>
</gene>
<dbReference type="Proteomes" id="UP000001555">
    <property type="component" value="Unassembled WGS sequence"/>
</dbReference>
<dbReference type="InParanoid" id="B7Q968"/>
<name>B7Q968_IXOSC</name>
<sequence length="120" mass="12890">MEQRQASSTPCRHGYAFQGKAATKEGFVRADGVLAGVVGCVDRTDVGILGPQDTQTVTKAVYWCRKLHYTLNVMVDGAPVAAPHERHIYARGLAVRNALIAQFSRVTTAAPTNPTTAFTS</sequence>
<dbReference type="HOGENOM" id="CLU_2052200_0_0_1"/>
<dbReference type="EnsemblMetazoa" id="ISCW021507-RA">
    <property type="protein sequence ID" value="ISCW021507-PA"/>
    <property type="gene ID" value="ISCW021507"/>
</dbReference>